<dbReference type="InterPro" id="IPR008979">
    <property type="entry name" value="Galactose-bd-like_sf"/>
</dbReference>
<name>A0ABM8GPG5_9MICO</name>
<feature type="compositionally biased region" description="Low complexity" evidence="1">
    <location>
        <begin position="89"/>
        <end position="138"/>
    </location>
</feature>
<keyword evidence="3" id="KW-1185">Reference proteome</keyword>
<evidence type="ECO:0008006" key="4">
    <source>
        <dbReference type="Google" id="ProtNLM"/>
    </source>
</evidence>
<evidence type="ECO:0000313" key="3">
    <source>
        <dbReference type="Proteomes" id="UP001321486"/>
    </source>
</evidence>
<dbReference type="Proteomes" id="UP001321486">
    <property type="component" value="Chromosome"/>
</dbReference>
<sequence>MTTAIPRPDYPRPQFTREQWLNLNGQWQFEFDPGDSGFERGLSDGGRALGREITVPFAPESDLSGIGDVDFHNAVWYRREVTVPGSGPAGSCCTSARSTTTPRSGSTGAKSGATAADSRASRSTSPPRPGSAPATPSS</sequence>
<evidence type="ECO:0000313" key="2">
    <source>
        <dbReference type="EMBL" id="BDZ50351.1"/>
    </source>
</evidence>
<protein>
    <recommendedName>
        <fullName evidence="4">Glycosyl hydrolases family 2 sugar binding domain-containing protein</fullName>
    </recommendedName>
</protein>
<reference evidence="3" key="1">
    <citation type="journal article" date="2019" name="Int. J. Syst. Evol. Microbiol.">
        <title>The Global Catalogue of Microorganisms (GCM) 10K type strain sequencing project: providing services to taxonomists for standard genome sequencing and annotation.</title>
        <authorList>
            <consortium name="The Broad Institute Genomics Platform"/>
            <consortium name="The Broad Institute Genome Sequencing Center for Infectious Disease"/>
            <person name="Wu L."/>
            <person name="Ma J."/>
        </authorList>
    </citation>
    <scope>NUCLEOTIDE SEQUENCE [LARGE SCALE GENOMIC DNA]</scope>
    <source>
        <strain evidence="3">NBRC 108728</strain>
    </source>
</reference>
<organism evidence="2 3">
    <name type="scientific">Frondihabitans sucicola</name>
    <dbReference type="NCBI Taxonomy" id="1268041"/>
    <lineage>
        <taxon>Bacteria</taxon>
        <taxon>Bacillati</taxon>
        <taxon>Actinomycetota</taxon>
        <taxon>Actinomycetes</taxon>
        <taxon>Micrococcales</taxon>
        <taxon>Microbacteriaceae</taxon>
        <taxon>Frondihabitans</taxon>
    </lineage>
</organism>
<feature type="region of interest" description="Disordered" evidence="1">
    <location>
        <begin position="82"/>
        <end position="138"/>
    </location>
</feature>
<proteinExistence type="predicted"/>
<evidence type="ECO:0000256" key="1">
    <source>
        <dbReference type="SAM" id="MobiDB-lite"/>
    </source>
</evidence>
<dbReference type="Gene3D" id="2.60.120.260">
    <property type="entry name" value="Galactose-binding domain-like"/>
    <property type="match status" value="1"/>
</dbReference>
<dbReference type="EMBL" id="AP027732">
    <property type="protein sequence ID" value="BDZ50351.1"/>
    <property type="molecule type" value="Genomic_DNA"/>
</dbReference>
<dbReference type="SUPFAM" id="SSF49785">
    <property type="entry name" value="Galactose-binding domain-like"/>
    <property type="match status" value="1"/>
</dbReference>
<gene>
    <name evidence="2" type="ORF">GCM10025867_25920</name>
</gene>
<accession>A0ABM8GPG5</accession>